<proteinExistence type="predicted"/>
<dbReference type="Gene3D" id="3.40.50.300">
    <property type="entry name" value="P-loop containing nucleotide triphosphate hydrolases"/>
    <property type="match status" value="1"/>
</dbReference>
<dbReference type="SUPFAM" id="SSF52540">
    <property type="entry name" value="P-loop containing nucleoside triphosphate hydrolases"/>
    <property type="match status" value="1"/>
</dbReference>
<evidence type="ECO:0000256" key="1">
    <source>
        <dbReference type="ARBA" id="ARBA00049740"/>
    </source>
</evidence>
<dbReference type="Proteomes" id="UP001220324">
    <property type="component" value="Unassembled WGS sequence"/>
</dbReference>
<sequence>MCVSARPVGNRGSQLSGGQKQRVALARALVQGPAILLLDEATSAVDAKSEKLIREALDSASECRTTLTIAHRLSTVRNADVTYVLDHGRIIEAGSHDELVARRGKYSHLYTRGEE</sequence>
<dbReference type="GO" id="GO:0015421">
    <property type="term" value="F:ABC-type oligopeptide transporter activity"/>
    <property type="evidence" value="ECO:0007669"/>
    <property type="project" value="TreeGrafter"/>
</dbReference>
<evidence type="ECO:0000259" key="2">
    <source>
        <dbReference type="Pfam" id="PF00005"/>
    </source>
</evidence>
<reference evidence="3 4" key="1">
    <citation type="journal article" date="2023" name="IMA Fungus">
        <title>Comparative genomic study of the Penicillium genus elucidates a diverse pangenome and 15 lateral gene transfer events.</title>
        <authorList>
            <person name="Petersen C."/>
            <person name="Sorensen T."/>
            <person name="Nielsen M.R."/>
            <person name="Sondergaard T.E."/>
            <person name="Sorensen J.L."/>
            <person name="Fitzpatrick D.A."/>
            <person name="Frisvad J.C."/>
            <person name="Nielsen K.L."/>
        </authorList>
    </citation>
    <scope>NUCLEOTIDE SEQUENCE [LARGE SCALE GENOMIC DNA]</scope>
    <source>
        <strain evidence="3 4">IBT 35679</strain>
    </source>
</reference>
<dbReference type="InterPro" id="IPR039421">
    <property type="entry name" value="Type_1_exporter"/>
</dbReference>
<keyword evidence="4" id="KW-1185">Reference proteome</keyword>
<dbReference type="EMBL" id="JAQIZZ010000002">
    <property type="protein sequence ID" value="KAJ5553438.1"/>
    <property type="molecule type" value="Genomic_DNA"/>
</dbReference>
<dbReference type="InterPro" id="IPR003439">
    <property type="entry name" value="ABC_transporter-like_ATP-bd"/>
</dbReference>
<organism evidence="3 4">
    <name type="scientific">Penicillium frequentans</name>
    <dbReference type="NCBI Taxonomy" id="3151616"/>
    <lineage>
        <taxon>Eukaryota</taxon>
        <taxon>Fungi</taxon>
        <taxon>Dikarya</taxon>
        <taxon>Ascomycota</taxon>
        <taxon>Pezizomycotina</taxon>
        <taxon>Eurotiomycetes</taxon>
        <taxon>Eurotiomycetidae</taxon>
        <taxon>Eurotiales</taxon>
        <taxon>Aspergillaceae</taxon>
        <taxon>Penicillium</taxon>
    </lineage>
</organism>
<dbReference type="PANTHER" id="PTHR43394:SF1">
    <property type="entry name" value="ATP-BINDING CASSETTE SUB-FAMILY B MEMBER 10, MITOCHONDRIAL"/>
    <property type="match status" value="1"/>
</dbReference>
<gene>
    <name evidence="3" type="ORF">N7494_002816</name>
</gene>
<accession>A0AAD6GK97</accession>
<evidence type="ECO:0000313" key="3">
    <source>
        <dbReference type="EMBL" id="KAJ5553438.1"/>
    </source>
</evidence>
<protein>
    <recommendedName>
        <fullName evidence="1">ABC multidrug transporter MDR2</fullName>
    </recommendedName>
</protein>
<dbReference type="GO" id="GO:0005524">
    <property type="term" value="F:ATP binding"/>
    <property type="evidence" value="ECO:0007669"/>
    <property type="project" value="InterPro"/>
</dbReference>
<dbReference type="AlphaFoldDB" id="A0AAD6GK97"/>
<dbReference type="GO" id="GO:0005743">
    <property type="term" value="C:mitochondrial inner membrane"/>
    <property type="evidence" value="ECO:0007669"/>
    <property type="project" value="TreeGrafter"/>
</dbReference>
<dbReference type="GO" id="GO:0016887">
    <property type="term" value="F:ATP hydrolysis activity"/>
    <property type="evidence" value="ECO:0007669"/>
    <property type="project" value="InterPro"/>
</dbReference>
<dbReference type="PANTHER" id="PTHR43394">
    <property type="entry name" value="ATP-DEPENDENT PERMEASE MDL1, MITOCHONDRIAL"/>
    <property type="match status" value="1"/>
</dbReference>
<evidence type="ECO:0000313" key="4">
    <source>
        <dbReference type="Proteomes" id="UP001220324"/>
    </source>
</evidence>
<comment type="caution">
    <text evidence="3">The sequence shown here is derived from an EMBL/GenBank/DDBJ whole genome shotgun (WGS) entry which is preliminary data.</text>
</comment>
<dbReference type="GO" id="GO:0090374">
    <property type="term" value="P:oligopeptide export from mitochondrion"/>
    <property type="evidence" value="ECO:0007669"/>
    <property type="project" value="TreeGrafter"/>
</dbReference>
<feature type="domain" description="ABC transporter" evidence="2">
    <location>
        <begin position="5"/>
        <end position="43"/>
    </location>
</feature>
<dbReference type="Pfam" id="PF00005">
    <property type="entry name" value="ABC_tran"/>
    <property type="match status" value="1"/>
</dbReference>
<dbReference type="InterPro" id="IPR027417">
    <property type="entry name" value="P-loop_NTPase"/>
</dbReference>
<name>A0AAD6GK97_9EURO</name>